<keyword evidence="3" id="KW-1185">Reference proteome</keyword>
<evidence type="ECO:0000313" key="3">
    <source>
        <dbReference type="Proteomes" id="UP000190648"/>
    </source>
</evidence>
<accession>A0A1V4J2F1</accession>
<dbReference type="Proteomes" id="UP000190648">
    <property type="component" value="Unassembled WGS sequence"/>
</dbReference>
<gene>
    <name evidence="2" type="ORF">AV530_016528</name>
</gene>
<dbReference type="AlphaFoldDB" id="A0A1V4J2F1"/>
<dbReference type="EMBL" id="LSYS01009367">
    <property type="protein sequence ID" value="OPJ66471.1"/>
    <property type="molecule type" value="Genomic_DNA"/>
</dbReference>
<evidence type="ECO:0000256" key="1">
    <source>
        <dbReference type="SAM" id="MobiDB-lite"/>
    </source>
</evidence>
<reference evidence="2 3" key="1">
    <citation type="submission" date="2016-02" db="EMBL/GenBank/DDBJ databases">
        <title>Band-tailed pigeon sequencing and assembly.</title>
        <authorList>
            <person name="Soares A.E."/>
            <person name="Novak B.J."/>
            <person name="Rice E.S."/>
            <person name="O'Connell B."/>
            <person name="Chang D."/>
            <person name="Weber S."/>
            <person name="Shapiro B."/>
        </authorList>
    </citation>
    <scope>NUCLEOTIDE SEQUENCE [LARGE SCALE GENOMIC DNA]</scope>
    <source>
        <strain evidence="2">BTP2013</strain>
        <tissue evidence="2">Blood</tissue>
    </source>
</reference>
<feature type="region of interest" description="Disordered" evidence="1">
    <location>
        <begin position="99"/>
        <end position="125"/>
    </location>
</feature>
<comment type="caution">
    <text evidence="2">The sequence shown here is derived from an EMBL/GenBank/DDBJ whole genome shotgun (WGS) entry which is preliminary data.</text>
</comment>
<proteinExistence type="predicted"/>
<protein>
    <submittedName>
        <fullName evidence="2">Uncharacterized protein</fullName>
    </submittedName>
</protein>
<name>A0A1V4J2F1_PATFA</name>
<sequence>MVVTYNSTNNMEMMGKGVAQKSLNFSKEDKEECEAKVSDMAVDRTLPGEKKIDELQKSNLNLANDLNVLPLQFLLQLQHPANQDKLDKINTSKLDKVYTGSKTDNSSKITSAKSGSRNAKKEFFC</sequence>
<evidence type="ECO:0000313" key="2">
    <source>
        <dbReference type="EMBL" id="OPJ66471.1"/>
    </source>
</evidence>
<organism evidence="2 3">
    <name type="scientific">Patagioenas fasciata monilis</name>
    <dbReference type="NCBI Taxonomy" id="372326"/>
    <lineage>
        <taxon>Eukaryota</taxon>
        <taxon>Metazoa</taxon>
        <taxon>Chordata</taxon>
        <taxon>Craniata</taxon>
        <taxon>Vertebrata</taxon>
        <taxon>Euteleostomi</taxon>
        <taxon>Archelosauria</taxon>
        <taxon>Archosauria</taxon>
        <taxon>Dinosauria</taxon>
        <taxon>Saurischia</taxon>
        <taxon>Theropoda</taxon>
        <taxon>Coelurosauria</taxon>
        <taxon>Aves</taxon>
        <taxon>Neognathae</taxon>
        <taxon>Neoaves</taxon>
        <taxon>Columbimorphae</taxon>
        <taxon>Columbiformes</taxon>
        <taxon>Columbidae</taxon>
        <taxon>Patagioenas</taxon>
    </lineage>
</organism>
<feature type="compositionally biased region" description="Polar residues" evidence="1">
    <location>
        <begin position="100"/>
        <end position="117"/>
    </location>
</feature>